<keyword evidence="2" id="KW-0378">Hydrolase</keyword>
<dbReference type="SUPFAM" id="SSF52141">
    <property type="entry name" value="Uracil-DNA glycosylase-like"/>
    <property type="match status" value="1"/>
</dbReference>
<dbReference type="GO" id="GO:0033958">
    <property type="term" value="F:DNA-deoxyinosine glycosylase activity"/>
    <property type="evidence" value="ECO:0007669"/>
    <property type="project" value="UniProtKB-EC"/>
</dbReference>
<dbReference type="InterPro" id="IPR036895">
    <property type="entry name" value="Uracil-DNA_glycosylase-like_sf"/>
</dbReference>
<evidence type="ECO:0000313" key="3">
    <source>
        <dbReference type="Proteomes" id="UP000706151"/>
    </source>
</evidence>
<keyword evidence="2" id="KW-0326">Glycosidase</keyword>
<dbReference type="EC" id="3.2.2.15" evidence="2"/>
<organism evidence="2 3">
    <name type="scientific">Candidatus Accumulibacter affinis</name>
    <dbReference type="NCBI Taxonomy" id="2954384"/>
    <lineage>
        <taxon>Bacteria</taxon>
        <taxon>Pseudomonadati</taxon>
        <taxon>Pseudomonadota</taxon>
        <taxon>Betaproteobacteria</taxon>
        <taxon>Candidatus Accumulibacter</taxon>
    </lineage>
</organism>
<dbReference type="Pfam" id="PF03167">
    <property type="entry name" value="UDG"/>
    <property type="match status" value="1"/>
</dbReference>
<protein>
    <submittedName>
        <fullName evidence="2">DNA-deoxyinosine glycosylase</fullName>
        <ecNumber evidence="2">3.2.2.15</ecNumber>
    </submittedName>
</protein>
<dbReference type="AlphaFoldDB" id="A0A935W489"/>
<dbReference type="CDD" id="cd10032">
    <property type="entry name" value="UDG-F6_HDG"/>
    <property type="match status" value="1"/>
</dbReference>
<feature type="domain" description="Uracil-DNA glycosylase-like" evidence="1">
    <location>
        <begin position="13"/>
        <end position="162"/>
    </location>
</feature>
<gene>
    <name evidence="2" type="ORF">IPK02_13520</name>
</gene>
<dbReference type="SMART" id="SM00987">
    <property type="entry name" value="UreE_C"/>
    <property type="match status" value="1"/>
</dbReference>
<dbReference type="Gene3D" id="3.40.470.10">
    <property type="entry name" value="Uracil-DNA glycosylase-like domain"/>
    <property type="match status" value="1"/>
</dbReference>
<evidence type="ECO:0000259" key="1">
    <source>
        <dbReference type="SMART" id="SM00986"/>
    </source>
</evidence>
<dbReference type="NCBIfam" id="TIGR04274">
    <property type="entry name" value="hypoxanDNAglyco"/>
    <property type="match status" value="1"/>
</dbReference>
<comment type="caution">
    <text evidence="2">The sequence shown here is derived from an EMBL/GenBank/DDBJ whole genome shotgun (WGS) entry which is preliminary data.</text>
</comment>
<evidence type="ECO:0000313" key="2">
    <source>
        <dbReference type="EMBL" id="MBK7954882.1"/>
    </source>
</evidence>
<dbReference type="InterPro" id="IPR026353">
    <property type="entry name" value="Hypoxan-DNA_Glyclase"/>
</dbReference>
<dbReference type="Proteomes" id="UP000706151">
    <property type="component" value="Unassembled WGS sequence"/>
</dbReference>
<accession>A0A935W489</accession>
<reference evidence="2 3" key="1">
    <citation type="submission" date="2020-10" db="EMBL/GenBank/DDBJ databases">
        <title>Connecting structure to function with the recovery of over 1000 high-quality activated sludge metagenome-assembled genomes encoding full-length rRNA genes using long-read sequencing.</title>
        <authorList>
            <person name="Singleton C.M."/>
            <person name="Petriglieri F."/>
            <person name="Kristensen J.M."/>
            <person name="Kirkegaard R.H."/>
            <person name="Michaelsen T.Y."/>
            <person name="Andersen M.H."/>
            <person name="Karst S.M."/>
            <person name="Dueholm M.S."/>
            <person name="Nielsen P.H."/>
            <person name="Albertsen M."/>
        </authorList>
    </citation>
    <scope>NUCLEOTIDE SEQUENCE [LARGE SCALE GENOMIC DNA]</scope>
    <source>
        <strain evidence="2">Fred_18-Q3-R57-64_BAT3C.720</strain>
    </source>
</reference>
<sequence length="169" mass="18401">MSGGGPELLHGLPPILDAGIKTLILGSFPSPASLAAEQYYGHRQNQFWRLLGALLGEPLPDLTYADRQRTLLRHRVGVWDVYRQCLRQGALDAAIQAAEVNDFSRLQSEAPALRSICFNGQSAGKFAGWFAQRGYLICVLPSTSPAYTLAFEGKLAAWRAAGIKVADDE</sequence>
<name>A0A935W489_9PROT</name>
<dbReference type="InterPro" id="IPR005122">
    <property type="entry name" value="Uracil-DNA_glycosylase-like"/>
</dbReference>
<dbReference type="EMBL" id="JADJOT010000009">
    <property type="protein sequence ID" value="MBK7954882.1"/>
    <property type="molecule type" value="Genomic_DNA"/>
</dbReference>
<dbReference type="SMART" id="SM00986">
    <property type="entry name" value="UDG"/>
    <property type="match status" value="1"/>
</dbReference>
<proteinExistence type="predicted"/>